<feature type="region of interest" description="Disordered" evidence="1">
    <location>
        <begin position="270"/>
        <end position="297"/>
    </location>
</feature>
<evidence type="ECO:0000313" key="3">
    <source>
        <dbReference type="Proteomes" id="UP000325529"/>
    </source>
</evidence>
<evidence type="ECO:0000256" key="1">
    <source>
        <dbReference type="SAM" id="MobiDB-lite"/>
    </source>
</evidence>
<name>A0A5J6GRZ2_STRKN</name>
<sequence>MLTAAVSEVALRIHLRDTHWERLHPPLLEVGTYAVDPEPYGPPWRTWEECGAQEAAARGIFAPSGNLSDGPSDTVLLAPGDMRGTTLILERAAGYCMGIDGRDGPNLACLSCDLPVGTRIDDCGCWQVVRLLPQAIVRLPGPPERPVMDWPELLGSSALWQRLGEYRDIPAGVALAHVVVAAKGCPVEVAPGPAADLLGPTLAALLPAREGAKRLGLAGPGLGGSAAELVLVPVHPQTGEMWQPSGGAVAVPVEATLWAELASPTHRVRLPTVGGLPTGVERDDPLPPHPRTRFRPSGDAFRRTLARLPAVREPWLREIYDRGY</sequence>
<accession>A0A5J6GRZ2</accession>
<dbReference type="AlphaFoldDB" id="A0A5J6GRZ2"/>
<dbReference type="OrthoDB" id="3280727at2"/>
<dbReference type="EMBL" id="CP023699">
    <property type="protein sequence ID" value="QEU97202.1"/>
    <property type="molecule type" value="Genomic_DNA"/>
</dbReference>
<protein>
    <submittedName>
        <fullName evidence="2">Uncharacterized protein</fullName>
    </submittedName>
</protein>
<dbReference type="KEGG" id="ska:CP970_08645"/>
<organism evidence="2 3">
    <name type="scientific">Streptomyces kanamyceticus</name>
    <dbReference type="NCBI Taxonomy" id="1967"/>
    <lineage>
        <taxon>Bacteria</taxon>
        <taxon>Bacillati</taxon>
        <taxon>Actinomycetota</taxon>
        <taxon>Actinomycetes</taxon>
        <taxon>Kitasatosporales</taxon>
        <taxon>Streptomycetaceae</taxon>
        <taxon>Streptomyces</taxon>
    </lineage>
</organism>
<evidence type="ECO:0000313" key="2">
    <source>
        <dbReference type="EMBL" id="QEU97202.1"/>
    </source>
</evidence>
<proteinExistence type="predicted"/>
<dbReference type="Proteomes" id="UP000325529">
    <property type="component" value="Chromosome"/>
</dbReference>
<reference evidence="2 3" key="1">
    <citation type="submission" date="2017-09" db="EMBL/GenBank/DDBJ databases">
        <authorList>
            <person name="Lee N."/>
            <person name="Cho B.-K."/>
        </authorList>
    </citation>
    <scope>NUCLEOTIDE SEQUENCE [LARGE SCALE GENOMIC DNA]</scope>
    <source>
        <strain evidence="2 3">ATCC 12853</strain>
    </source>
</reference>
<keyword evidence="3" id="KW-1185">Reference proteome</keyword>
<gene>
    <name evidence="2" type="ORF">CP970_08645</name>
</gene>